<name>A0A1Q9B076_9HYPH</name>
<organism evidence="2 3">
    <name type="scientific">Xaviernesmea oryzae</name>
    <dbReference type="NCBI Taxonomy" id="464029"/>
    <lineage>
        <taxon>Bacteria</taxon>
        <taxon>Pseudomonadati</taxon>
        <taxon>Pseudomonadota</taxon>
        <taxon>Alphaproteobacteria</taxon>
        <taxon>Hyphomicrobiales</taxon>
        <taxon>Rhizobiaceae</taxon>
        <taxon>Rhizobium/Agrobacterium group</taxon>
        <taxon>Xaviernesmea</taxon>
    </lineage>
</organism>
<evidence type="ECO:0000313" key="3">
    <source>
        <dbReference type="Proteomes" id="UP000186364"/>
    </source>
</evidence>
<protein>
    <recommendedName>
        <fullName evidence="1">PilZ domain-containing protein</fullName>
    </recommendedName>
</protein>
<sequence length="101" mass="11443">MRLQDNRRLDPRSNVRIEGQLRYRENKTRCAMLNLSDTGVCVQLRANIGVTQGVSVTVDSAELGLLTGVVQWTRGDQVGIRFDRSSNAAAKVNSYFRLFRR</sequence>
<dbReference type="GO" id="GO:0035438">
    <property type="term" value="F:cyclic-di-GMP binding"/>
    <property type="evidence" value="ECO:0007669"/>
    <property type="project" value="InterPro"/>
</dbReference>
<reference evidence="2 3" key="1">
    <citation type="submission" date="2016-09" db="EMBL/GenBank/DDBJ databases">
        <title>Rhizobium sp. nov., a novel species isolated from the rice rhizosphere.</title>
        <authorList>
            <person name="Zhao J."/>
            <person name="Zhang X."/>
        </authorList>
    </citation>
    <scope>NUCLEOTIDE SEQUENCE [LARGE SCALE GENOMIC DNA]</scope>
    <source>
        <strain evidence="2 3">1.7048</strain>
    </source>
</reference>
<accession>A0A1Q9B076</accession>
<dbReference type="SUPFAM" id="SSF141371">
    <property type="entry name" value="PilZ domain-like"/>
    <property type="match status" value="1"/>
</dbReference>
<dbReference type="Proteomes" id="UP000186364">
    <property type="component" value="Unassembled WGS sequence"/>
</dbReference>
<keyword evidence="3" id="KW-1185">Reference proteome</keyword>
<dbReference type="AlphaFoldDB" id="A0A1Q9B076"/>
<comment type="caution">
    <text evidence="2">The sequence shown here is derived from an EMBL/GenBank/DDBJ whole genome shotgun (WGS) entry which is preliminary data.</text>
</comment>
<dbReference type="RefSeq" id="WP_075626412.1">
    <property type="nucleotide sequence ID" value="NZ_FOAM01000011.1"/>
</dbReference>
<dbReference type="InterPro" id="IPR009875">
    <property type="entry name" value="PilZ_domain"/>
</dbReference>
<evidence type="ECO:0000259" key="1">
    <source>
        <dbReference type="Pfam" id="PF07238"/>
    </source>
</evidence>
<proteinExistence type="predicted"/>
<dbReference type="EMBL" id="MKIP01000032">
    <property type="protein sequence ID" value="OLP61380.1"/>
    <property type="molecule type" value="Genomic_DNA"/>
</dbReference>
<gene>
    <name evidence="2" type="ORF">BJF93_00050</name>
</gene>
<feature type="domain" description="PilZ" evidence="1">
    <location>
        <begin position="6"/>
        <end position="89"/>
    </location>
</feature>
<dbReference type="Pfam" id="PF07238">
    <property type="entry name" value="PilZ"/>
    <property type="match status" value="1"/>
</dbReference>
<evidence type="ECO:0000313" key="2">
    <source>
        <dbReference type="EMBL" id="OLP61380.1"/>
    </source>
</evidence>
<dbReference type="Gene3D" id="2.40.10.220">
    <property type="entry name" value="predicted glycosyltransferase like domains"/>
    <property type="match status" value="1"/>
</dbReference>